<accession>A0A4Q4TVB3</accession>
<dbReference type="PANTHER" id="PTHR23501">
    <property type="entry name" value="MAJOR FACILITATOR SUPERFAMILY"/>
    <property type="match status" value="1"/>
</dbReference>
<evidence type="ECO:0000256" key="6">
    <source>
        <dbReference type="ARBA" id="ARBA00023180"/>
    </source>
</evidence>
<dbReference type="GO" id="GO:0005886">
    <property type="term" value="C:plasma membrane"/>
    <property type="evidence" value="ECO:0007669"/>
    <property type="project" value="TreeGrafter"/>
</dbReference>
<dbReference type="AlphaFoldDB" id="A0A4Q4TVB3"/>
<dbReference type="GO" id="GO:0022857">
    <property type="term" value="F:transmembrane transporter activity"/>
    <property type="evidence" value="ECO:0007669"/>
    <property type="project" value="TreeGrafter"/>
</dbReference>
<evidence type="ECO:0000313" key="8">
    <source>
        <dbReference type="Proteomes" id="UP000293360"/>
    </source>
</evidence>
<gene>
    <name evidence="7" type="ORF">DL764_000009</name>
</gene>
<keyword evidence="8" id="KW-1185">Reference proteome</keyword>
<evidence type="ECO:0000256" key="1">
    <source>
        <dbReference type="ARBA" id="ARBA00004141"/>
    </source>
</evidence>
<evidence type="ECO:0000256" key="4">
    <source>
        <dbReference type="ARBA" id="ARBA00022989"/>
    </source>
</evidence>
<evidence type="ECO:0000256" key="5">
    <source>
        <dbReference type="ARBA" id="ARBA00023136"/>
    </source>
</evidence>
<dbReference type="EMBL" id="QJNU01000001">
    <property type="protein sequence ID" value="RYP11486.1"/>
    <property type="molecule type" value="Genomic_DNA"/>
</dbReference>
<comment type="caution">
    <text evidence="7">The sequence shown here is derived from an EMBL/GenBank/DDBJ whole genome shotgun (WGS) entry which is preliminary data.</text>
</comment>
<dbReference type="PANTHER" id="PTHR23501:SF187">
    <property type="entry name" value="MAJOR FACILITATOR SUPERFAMILY (MFS) PROFILE DOMAIN-CONTAINING PROTEIN"/>
    <property type="match status" value="1"/>
</dbReference>
<evidence type="ECO:0000256" key="2">
    <source>
        <dbReference type="ARBA" id="ARBA00022448"/>
    </source>
</evidence>
<organism evidence="7 8">
    <name type="scientific">Monosporascus ibericus</name>
    <dbReference type="NCBI Taxonomy" id="155417"/>
    <lineage>
        <taxon>Eukaryota</taxon>
        <taxon>Fungi</taxon>
        <taxon>Dikarya</taxon>
        <taxon>Ascomycota</taxon>
        <taxon>Pezizomycotina</taxon>
        <taxon>Sordariomycetes</taxon>
        <taxon>Xylariomycetidae</taxon>
        <taxon>Xylariales</taxon>
        <taxon>Xylariales incertae sedis</taxon>
        <taxon>Monosporascus</taxon>
    </lineage>
</organism>
<evidence type="ECO:0000313" key="7">
    <source>
        <dbReference type="EMBL" id="RYP11486.1"/>
    </source>
</evidence>
<keyword evidence="2" id="KW-0813">Transport</keyword>
<dbReference type="OrthoDB" id="10021397at2759"/>
<keyword evidence="4" id="KW-1133">Transmembrane helix</keyword>
<keyword evidence="3" id="KW-0812">Transmembrane</keyword>
<protein>
    <submittedName>
        <fullName evidence="7">Uncharacterized protein</fullName>
    </submittedName>
</protein>
<sequence length="246" mass="26324">MPGGAALAATAHGNVIARPGKAARKRKAQATLIRYGTPRALCGTLARRTRRGGGFRGRIGSRRTLWFWLGLRYGVYRSGGSFGGGNGLRTRGANFANAGNRGALRYARCIPRKECNIGGRAVEFGSRHGELRVPQIDERKNALKLLARANVSVTTESMLIKVPVRLKGPLNCLSKLGHYRPWQFTGMGLFAIAYGLFSRLDENSTTAHWAGIQSVGVVGIGILMTTTIPAIQAPLPEADVAVAVGT</sequence>
<name>A0A4Q4TVB3_9PEZI</name>
<proteinExistence type="predicted"/>
<dbReference type="Proteomes" id="UP000293360">
    <property type="component" value="Unassembled WGS sequence"/>
</dbReference>
<keyword evidence="6" id="KW-0325">Glycoprotein</keyword>
<comment type="subcellular location">
    <subcellularLocation>
        <location evidence="1">Membrane</location>
        <topology evidence="1">Multi-pass membrane protein</topology>
    </subcellularLocation>
</comment>
<reference evidence="7 8" key="1">
    <citation type="submission" date="2018-06" db="EMBL/GenBank/DDBJ databases">
        <title>Complete Genomes of Monosporascus.</title>
        <authorList>
            <person name="Robinson A.J."/>
            <person name="Natvig D.O."/>
        </authorList>
    </citation>
    <scope>NUCLEOTIDE SEQUENCE [LARGE SCALE GENOMIC DNA]</scope>
    <source>
        <strain evidence="7 8">CBS 110550</strain>
    </source>
</reference>
<evidence type="ECO:0000256" key="3">
    <source>
        <dbReference type="ARBA" id="ARBA00022692"/>
    </source>
</evidence>
<keyword evidence="5" id="KW-0472">Membrane</keyword>